<dbReference type="OrthoDB" id="202825at2759"/>
<dbReference type="PROSITE" id="PS51221">
    <property type="entry name" value="TTL"/>
    <property type="match status" value="1"/>
</dbReference>
<evidence type="ECO:0000313" key="2">
    <source>
        <dbReference type="EMBL" id="KAF1812863.1"/>
    </source>
</evidence>
<dbReference type="InterPro" id="IPR027746">
    <property type="entry name" value="TTL"/>
</dbReference>
<protein>
    <submittedName>
        <fullName evidence="2 4">Tubulin-tyrosine ligase</fullName>
    </submittedName>
</protein>
<dbReference type="GO" id="GO:0016874">
    <property type="term" value="F:ligase activity"/>
    <property type="evidence" value="ECO:0007669"/>
    <property type="project" value="UniProtKB-KW"/>
</dbReference>
<dbReference type="EMBL" id="ML975156">
    <property type="protein sequence ID" value="KAF1812863.1"/>
    <property type="molecule type" value="Genomic_DNA"/>
</dbReference>
<organism evidence="2">
    <name type="scientific">Eremomyces bilateralis CBS 781.70</name>
    <dbReference type="NCBI Taxonomy" id="1392243"/>
    <lineage>
        <taxon>Eukaryota</taxon>
        <taxon>Fungi</taxon>
        <taxon>Dikarya</taxon>
        <taxon>Ascomycota</taxon>
        <taxon>Pezizomycotina</taxon>
        <taxon>Dothideomycetes</taxon>
        <taxon>Dothideomycetes incertae sedis</taxon>
        <taxon>Eremomycetales</taxon>
        <taxon>Eremomycetaceae</taxon>
        <taxon>Eremomyces</taxon>
    </lineage>
</organism>
<dbReference type="Pfam" id="PF03133">
    <property type="entry name" value="TTL"/>
    <property type="match status" value="1"/>
</dbReference>
<dbReference type="GO" id="GO:0000932">
    <property type="term" value="C:P-body"/>
    <property type="evidence" value="ECO:0007669"/>
    <property type="project" value="TreeGrafter"/>
</dbReference>
<dbReference type="RefSeq" id="XP_033534494.1">
    <property type="nucleotide sequence ID" value="XM_033680678.1"/>
</dbReference>
<feature type="compositionally biased region" description="Polar residues" evidence="1">
    <location>
        <begin position="1"/>
        <end position="20"/>
    </location>
</feature>
<accession>A0A6G1G476</accession>
<evidence type="ECO:0000313" key="4">
    <source>
        <dbReference type="RefSeq" id="XP_033534494.1"/>
    </source>
</evidence>
<evidence type="ECO:0000313" key="3">
    <source>
        <dbReference type="Proteomes" id="UP000504638"/>
    </source>
</evidence>
<dbReference type="Gene3D" id="3.30.470.20">
    <property type="entry name" value="ATP-grasp fold, B domain"/>
    <property type="match status" value="1"/>
</dbReference>
<dbReference type="Proteomes" id="UP000504638">
    <property type="component" value="Unplaced"/>
</dbReference>
<keyword evidence="2 4" id="KW-0436">Ligase</keyword>
<dbReference type="PANTHER" id="PTHR47551">
    <property type="entry name" value="TUBULIN--TYROSINE LIGASE PBY1-RELATED"/>
    <property type="match status" value="1"/>
</dbReference>
<reference evidence="2 4" key="1">
    <citation type="submission" date="2020-01" db="EMBL/GenBank/DDBJ databases">
        <authorList>
            <consortium name="DOE Joint Genome Institute"/>
            <person name="Haridas S."/>
            <person name="Albert R."/>
            <person name="Binder M."/>
            <person name="Bloem J."/>
            <person name="Labutti K."/>
            <person name="Salamov A."/>
            <person name="Andreopoulos B."/>
            <person name="Baker S.E."/>
            <person name="Barry K."/>
            <person name="Bills G."/>
            <person name="Bluhm B.H."/>
            <person name="Cannon C."/>
            <person name="Castanera R."/>
            <person name="Culley D.E."/>
            <person name="Daum C."/>
            <person name="Ezra D."/>
            <person name="Gonzalez J.B."/>
            <person name="Henrissat B."/>
            <person name="Kuo A."/>
            <person name="Liang C."/>
            <person name="Lipzen A."/>
            <person name="Lutzoni F."/>
            <person name="Magnuson J."/>
            <person name="Mondo S."/>
            <person name="Nolan M."/>
            <person name="Ohm R."/>
            <person name="Pangilinan J."/>
            <person name="Park H.-J."/>
            <person name="Ramirez L."/>
            <person name="Alfaro M."/>
            <person name="Sun H."/>
            <person name="Tritt A."/>
            <person name="Yoshinaga Y."/>
            <person name="Zwiers L.-H."/>
            <person name="Turgeon B.G."/>
            <person name="Goodwin S.B."/>
            <person name="Spatafora J.W."/>
            <person name="Crous P.W."/>
            <person name="Grigoriev I.V."/>
        </authorList>
    </citation>
    <scope>NUCLEOTIDE SEQUENCE</scope>
    <source>
        <strain evidence="2 4">CBS 781.70</strain>
    </source>
</reference>
<name>A0A6G1G476_9PEZI</name>
<proteinExistence type="predicted"/>
<dbReference type="AlphaFoldDB" id="A0A6G1G476"/>
<dbReference type="InterPro" id="IPR004344">
    <property type="entry name" value="TTL/TTLL_fam"/>
</dbReference>
<feature type="compositionally biased region" description="Acidic residues" evidence="1">
    <location>
        <begin position="155"/>
        <end position="167"/>
    </location>
</feature>
<reference evidence="4" key="3">
    <citation type="submission" date="2025-04" db="UniProtKB">
        <authorList>
            <consortium name="RefSeq"/>
        </authorList>
    </citation>
    <scope>IDENTIFICATION</scope>
    <source>
        <strain evidence="4">CBS 781.70</strain>
    </source>
</reference>
<feature type="region of interest" description="Disordered" evidence="1">
    <location>
        <begin position="1"/>
        <end position="22"/>
    </location>
</feature>
<feature type="region of interest" description="Disordered" evidence="1">
    <location>
        <begin position="155"/>
        <end position="174"/>
    </location>
</feature>
<gene>
    <name evidence="2 4" type="ORF">P152DRAFT_466206</name>
</gene>
<sequence length="402" mass="46192">MTSILRAPTQSTEENSQEPGNSPRILEVRQYESIEFEHALQHPKNVLINAYVIRKALIRKHYLLRTVENWRVKHPDSVLARHFKAGVDFEVDFAEFLDDALVEAYELHESFAKNETAPREEREWWILKPGMSDRGQGIRLFSSMEELQEIFEEWEEEEPLTDEEEEDIRSQDGDGEKALAYGDGIITSQLRHFIAQPYIHPALLFASEGNRKFHIRTYVLAVGGLNVYVYRDMLALFAAEEYRAPWDSTDLRGHLTNTCLQDSSVHEGSVRRFWDLDEVLPNATGTGEPGEWKEKVFEQICELTAETFEAAARGMSIHFQTLPNAFEVFGLDFMLDGEANPWLLEINAFPDFRQTGDDLMGVVQGFFDDTIDLAVKPFFGIEKSVDDGRNSRHVLDIDLGRR</sequence>
<dbReference type="SUPFAM" id="SSF56059">
    <property type="entry name" value="Glutathione synthetase ATP-binding domain-like"/>
    <property type="match status" value="1"/>
</dbReference>
<dbReference type="PANTHER" id="PTHR47551:SF1">
    <property type="entry name" value="TUBULIN--TYROSINE LIGASE PBY1-RELATED"/>
    <property type="match status" value="1"/>
</dbReference>
<evidence type="ECO:0000256" key="1">
    <source>
        <dbReference type="SAM" id="MobiDB-lite"/>
    </source>
</evidence>
<dbReference type="GeneID" id="54421248"/>
<keyword evidence="3" id="KW-1185">Reference proteome</keyword>
<reference evidence="4" key="2">
    <citation type="submission" date="2020-04" db="EMBL/GenBank/DDBJ databases">
        <authorList>
            <consortium name="NCBI Genome Project"/>
        </authorList>
    </citation>
    <scope>NUCLEOTIDE SEQUENCE</scope>
    <source>
        <strain evidence="4">CBS 781.70</strain>
    </source>
</reference>